<evidence type="ECO:0000256" key="8">
    <source>
        <dbReference type="ARBA" id="ARBA00049244"/>
    </source>
</evidence>
<dbReference type="EMBL" id="AYSO01000015">
    <property type="protein sequence ID" value="KIE47288.1"/>
    <property type="molecule type" value="Genomic_DNA"/>
</dbReference>
<dbReference type="SUPFAM" id="SSF52540">
    <property type="entry name" value="P-loop containing nucleoside triphosphate hydrolases"/>
    <property type="match status" value="1"/>
</dbReference>
<dbReference type="Gene3D" id="1.10.8.60">
    <property type="match status" value="1"/>
</dbReference>
<keyword evidence="12" id="KW-1185">Reference proteome</keyword>
<organism evidence="11 12">
    <name type="scientific">Clostridium argentinense CDC 2741</name>
    <dbReference type="NCBI Taxonomy" id="1418104"/>
    <lineage>
        <taxon>Bacteria</taxon>
        <taxon>Bacillati</taxon>
        <taxon>Bacillota</taxon>
        <taxon>Clostridia</taxon>
        <taxon>Eubacteriales</taxon>
        <taxon>Clostridiaceae</taxon>
        <taxon>Clostridium</taxon>
    </lineage>
</organism>
<dbReference type="InterPro" id="IPR027417">
    <property type="entry name" value="P-loop_NTPase"/>
</dbReference>
<feature type="domain" description="DNA polymerase III delta N-terminal" evidence="9">
    <location>
        <begin position="20"/>
        <end position="148"/>
    </location>
</feature>
<evidence type="ECO:0000259" key="9">
    <source>
        <dbReference type="Pfam" id="PF06144"/>
    </source>
</evidence>
<dbReference type="GO" id="GO:0009360">
    <property type="term" value="C:DNA polymerase III complex"/>
    <property type="evidence" value="ECO:0007669"/>
    <property type="project" value="InterPro"/>
</dbReference>
<dbReference type="InterPro" id="IPR010372">
    <property type="entry name" value="DNA_pol3_delta_N"/>
</dbReference>
<dbReference type="NCBIfam" id="TIGR01128">
    <property type="entry name" value="holA"/>
    <property type="match status" value="1"/>
</dbReference>
<dbReference type="STRING" id="29341.RSJ17_14045"/>
<evidence type="ECO:0000313" key="12">
    <source>
        <dbReference type="Proteomes" id="UP000031366"/>
    </source>
</evidence>
<comment type="caution">
    <text evidence="11">The sequence shown here is derived from an EMBL/GenBank/DDBJ whole genome shotgun (WGS) entry which is preliminary data.</text>
</comment>
<dbReference type="AlphaFoldDB" id="A0A0C1U691"/>
<dbReference type="Gene3D" id="3.40.50.300">
    <property type="entry name" value="P-loop containing nucleotide triphosphate hydrolases"/>
    <property type="match status" value="1"/>
</dbReference>
<dbReference type="PANTHER" id="PTHR34388:SF1">
    <property type="entry name" value="DNA POLYMERASE III SUBUNIT DELTA"/>
    <property type="match status" value="1"/>
</dbReference>
<dbReference type="PANTHER" id="PTHR34388">
    <property type="entry name" value="DNA POLYMERASE III SUBUNIT DELTA"/>
    <property type="match status" value="1"/>
</dbReference>
<evidence type="ECO:0000256" key="6">
    <source>
        <dbReference type="ARBA" id="ARBA00022932"/>
    </source>
</evidence>
<dbReference type="OrthoDB" id="9775929at2"/>
<dbReference type="GO" id="GO:0006261">
    <property type="term" value="P:DNA-templated DNA replication"/>
    <property type="evidence" value="ECO:0007669"/>
    <property type="project" value="TreeGrafter"/>
</dbReference>
<dbReference type="SUPFAM" id="SSF48019">
    <property type="entry name" value="post-AAA+ oligomerization domain-like"/>
    <property type="match status" value="1"/>
</dbReference>
<evidence type="ECO:0000256" key="2">
    <source>
        <dbReference type="ARBA" id="ARBA00017703"/>
    </source>
</evidence>
<reference evidence="11 12" key="1">
    <citation type="journal article" date="2015" name="Infect. Genet. Evol.">
        <title>Genomic sequences of six botulinum neurotoxin-producing strains representing three clostridial species illustrate the mobility and diversity of botulinum neurotoxin genes.</title>
        <authorList>
            <person name="Smith T.J."/>
            <person name="Hill K.K."/>
            <person name="Xie G."/>
            <person name="Foley B.T."/>
            <person name="Williamson C.H."/>
            <person name="Foster J.T."/>
            <person name="Johnson S.L."/>
            <person name="Chertkov O."/>
            <person name="Teshima H."/>
            <person name="Gibbons H.S."/>
            <person name="Johnsky L.A."/>
            <person name="Karavis M.A."/>
            <person name="Smith L.A."/>
        </authorList>
    </citation>
    <scope>NUCLEOTIDE SEQUENCE [LARGE SCALE GENOMIC DNA]</scope>
    <source>
        <strain evidence="11 12">CDC 2741</strain>
    </source>
</reference>
<dbReference type="InterPro" id="IPR005790">
    <property type="entry name" value="DNA_polIII_delta"/>
</dbReference>
<comment type="catalytic activity">
    <reaction evidence="8">
        <text>DNA(n) + a 2'-deoxyribonucleoside 5'-triphosphate = DNA(n+1) + diphosphate</text>
        <dbReference type="Rhea" id="RHEA:22508"/>
        <dbReference type="Rhea" id="RHEA-COMP:17339"/>
        <dbReference type="Rhea" id="RHEA-COMP:17340"/>
        <dbReference type="ChEBI" id="CHEBI:33019"/>
        <dbReference type="ChEBI" id="CHEBI:61560"/>
        <dbReference type="ChEBI" id="CHEBI:173112"/>
        <dbReference type="EC" id="2.7.7.7"/>
    </reaction>
</comment>
<evidence type="ECO:0000256" key="4">
    <source>
        <dbReference type="ARBA" id="ARBA00022695"/>
    </source>
</evidence>
<dbReference type="RefSeq" id="WP_039632084.1">
    <property type="nucleotide sequence ID" value="NZ_AYSO01000015.1"/>
</dbReference>
<dbReference type="Gene3D" id="1.20.272.10">
    <property type="match status" value="1"/>
</dbReference>
<proteinExistence type="inferred from homology"/>
<dbReference type="GO" id="GO:0003677">
    <property type="term" value="F:DNA binding"/>
    <property type="evidence" value="ECO:0007669"/>
    <property type="project" value="InterPro"/>
</dbReference>
<keyword evidence="4 11" id="KW-0548">Nucleotidyltransferase</keyword>
<dbReference type="InterPro" id="IPR048466">
    <property type="entry name" value="DNA_pol3_delta-like_C"/>
</dbReference>
<evidence type="ECO:0000313" key="11">
    <source>
        <dbReference type="EMBL" id="KIE47288.1"/>
    </source>
</evidence>
<gene>
    <name evidence="11" type="primary">holA</name>
    <name evidence="11" type="ORF">U732_1231</name>
</gene>
<sequence length="342" mass="39885">MLNLVEFEEKIKKGKIDNCYIFCGSDENLIKTSINTIVSKSIDENFRDLNFMRLDGQKVDNDTIINCCETMPFMSEKKVIEIYRSIFLEDSYKNSSDGKKVDFNNLSKYIESLPDYSTLIMYYVFESDREKISNKVKKLEKKATVVKIDKLKGDNLYYKIKTIFEDKGKKIDRSELSFFCSLVENNMNIITNEVEKLCCYTEDRKITKEDILALMPPKNENDIFNLVDCLSQKNIKKSMDIVNELIYKGEKIPVILHMIQRQFKLLLALRLGSDSGIKVDELSKQHRLHPYIAEKMVKQSKKFSVQALKRNLKLCVETEKLIKSSTSDNKIHLELFMLNSMI</sequence>
<dbReference type="GO" id="GO:0003887">
    <property type="term" value="F:DNA-directed DNA polymerase activity"/>
    <property type="evidence" value="ECO:0007669"/>
    <property type="project" value="UniProtKB-KW"/>
</dbReference>
<evidence type="ECO:0000256" key="5">
    <source>
        <dbReference type="ARBA" id="ARBA00022705"/>
    </source>
</evidence>
<keyword evidence="5" id="KW-0235">DNA replication</keyword>
<accession>A0A0C1U691</accession>
<name>A0A0C1U691_9CLOT</name>
<dbReference type="InterPro" id="IPR008921">
    <property type="entry name" value="DNA_pol3_clamp-load_cplx_C"/>
</dbReference>
<dbReference type="EC" id="2.7.7.7" evidence="1"/>
<evidence type="ECO:0000259" key="10">
    <source>
        <dbReference type="Pfam" id="PF21694"/>
    </source>
</evidence>
<dbReference type="Pfam" id="PF21694">
    <property type="entry name" value="DNA_pol3_delta_C"/>
    <property type="match status" value="1"/>
</dbReference>
<dbReference type="Proteomes" id="UP000031366">
    <property type="component" value="Unassembled WGS sequence"/>
</dbReference>
<evidence type="ECO:0000256" key="3">
    <source>
        <dbReference type="ARBA" id="ARBA00022679"/>
    </source>
</evidence>
<evidence type="ECO:0000256" key="1">
    <source>
        <dbReference type="ARBA" id="ARBA00012417"/>
    </source>
</evidence>
<dbReference type="Pfam" id="PF06144">
    <property type="entry name" value="DNA_pol3_delta"/>
    <property type="match status" value="1"/>
</dbReference>
<evidence type="ECO:0000256" key="7">
    <source>
        <dbReference type="ARBA" id="ARBA00034754"/>
    </source>
</evidence>
<keyword evidence="3 11" id="KW-0808">Transferase</keyword>
<feature type="domain" description="DNA polymerase III delta subunit-like C-terminal" evidence="10">
    <location>
        <begin position="220"/>
        <end position="339"/>
    </location>
</feature>
<comment type="similarity">
    <text evidence="7">Belongs to the DNA polymerase HolA subunit family.</text>
</comment>
<protein>
    <recommendedName>
        <fullName evidence="2">DNA polymerase III subunit delta</fullName>
        <ecNumber evidence="1">2.7.7.7</ecNumber>
    </recommendedName>
</protein>
<keyword evidence="6" id="KW-0239">DNA-directed DNA polymerase</keyword>